<proteinExistence type="predicted"/>
<name>G1D2F6_9CAUD</name>
<gene>
    <name evidence="1" type="primary">104</name>
    <name evidence="1" type="ORF">PBI_HENRY_104</name>
</gene>
<protein>
    <submittedName>
        <fullName evidence="1">Uncharacterized protein</fullName>
    </submittedName>
</protein>
<accession>G1D2F6</accession>
<sequence>MVRRGLVMVAQLHKGATAPSVRHHRLNGAHMARSSVR</sequence>
<dbReference type="Proteomes" id="UP000008406">
    <property type="component" value="Segment"/>
</dbReference>
<reference evidence="1 2" key="1">
    <citation type="journal article" date="2012" name="J. Virol.">
        <title>Complete Genome Sequences of 138 Mycobacteriophages.</title>
        <authorList>
            <consortium name="the Science Education Alliance Phage Hunters Advancing Genomics and Evolutionary Science Program"/>
            <consortium name="the KwaZulu-Natal Research Institute for Tuberculosis and HIV Mycobacterial Genetics Course Students"/>
            <consortium name="the Phage Hunters Integrating Research and Education Program"/>
            <person name="Hatfull G.F."/>
        </authorList>
    </citation>
    <scope>NUCLEOTIDE SEQUENCE [LARGE SCALE GENOMIC DNA]</scope>
    <source>
        <strain evidence="1">Henry</strain>
    </source>
</reference>
<dbReference type="EMBL" id="JF937096">
    <property type="protein sequence ID" value="AEK08990.1"/>
    <property type="molecule type" value="Genomic_DNA"/>
</dbReference>
<organism evidence="1 2">
    <name type="scientific">Mycobacterium phage Henry</name>
    <dbReference type="NCBI Taxonomy" id="1034105"/>
    <lineage>
        <taxon>Viruses</taxon>
        <taxon>Duplodnaviria</taxon>
        <taxon>Heunggongvirae</taxon>
        <taxon>Uroviricota</taxon>
        <taxon>Caudoviricetes</taxon>
        <taxon>Kostyavirus</taxon>
        <taxon>Kostyavirus toto</taxon>
    </lineage>
</organism>
<evidence type="ECO:0000313" key="2">
    <source>
        <dbReference type="Proteomes" id="UP000008406"/>
    </source>
</evidence>
<evidence type="ECO:0000313" key="1">
    <source>
        <dbReference type="EMBL" id="AEK08990.1"/>
    </source>
</evidence>